<organism evidence="4 5">
    <name type="scientific">Siculibacillus lacustris</name>
    <dbReference type="NCBI Taxonomy" id="1549641"/>
    <lineage>
        <taxon>Bacteria</taxon>
        <taxon>Pseudomonadati</taxon>
        <taxon>Pseudomonadota</taxon>
        <taxon>Alphaproteobacteria</taxon>
        <taxon>Hyphomicrobiales</taxon>
        <taxon>Ancalomicrobiaceae</taxon>
        <taxon>Siculibacillus</taxon>
    </lineage>
</organism>
<comment type="similarity">
    <text evidence="2">Belongs to the bacterial solute-binding protein SsuA/TauA family.</text>
</comment>
<dbReference type="PANTHER" id="PTHR30024">
    <property type="entry name" value="ALIPHATIC SULFONATES-BINDING PROTEIN-RELATED"/>
    <property type="match status" value="1"/>
</dbReference>
<dbReference type="Pfam" id="PF13379">
    <property type="entry name" value="NMT1_2"/>
    <property type="match status" value="1"/>
</dbReference>
<name>A0A4Q9VZB3_9HYPH</name>
<dbReference type="SUPFAM" id="SSF53850">
    <property type="entry name" value="Periplasmic binding protein-like II"/>
    <property type="match status" value="1"/>
</dbReference>
<dbReference type="EMBL" id="SJFN01000003">
    <property type="protein sequence ID" value="TBW40696.1"/>
    <property type="molecule type" value="Genomic_DNA"/>
</dbReference>
<evidence type="ECO:0000256" key="3">
    <source>
        <dbReference type="ARBA" id="ARBA00022729"/>
    </source>
</evidence>
<sequence>MARSLVRARHRPRNAFGGTALVRTVPRRALIAALSLAVVLPGIGGRVAAAEPVIGRVGTIPVIGAAPIFVADREGRLEKAGLKLTYTTFESGPNAIQALASGTIDIYVAGVAPLAVARSKGIDIRVVAATAVAENVFVAGPKLAAEFRAGVAPAAAFAAFRKATGKAARLATQPAGSVPNTTLQHWLWKVAAVAKDDVEVVPLGIDATQQALLAGAVDGAIVREPALTIVRDRNPGVKLIATGDELFPGQPGTVVAVTGAFLEKNPQAVQTLVAGLVEAGRLLTETPDAAVPWVGAALGKGLVDPALIAAALKSPATRFQIDPRAIVAPARAMQAYQVELGSLDKELPFDGLFEPRFFEAVKK</sequence>
<accession>A0A4Q9VZB3</accession>
<comment type="subcellular location">
    <subcellularLocation>
        <location evidence="1">Periplasm</location>
    </subcellularLocation>
</comment>
<comment type="caution">
    <text evidence="4">The sequence shown here is derived from an EMBL/GenBank/DDBJ whole genome shotgun (WGS) entry which is preliminary data.</text>
</comment>
<dbReference type="Gene3D" id="3.40.190.10">
    <property type="entry name" value="Periplasmic binding protein-like II"/>
    <property type="match status" value="2"/>
</dbReference>
<evidence type="ECO:0000256" key="1">
    <source>
        <dbReference type="ARBA" id="ARBA00004418"/>
    </source>
</evidence>
<dbReference type="AlphaFoldDB" id="A0A4Q9VZB3"/>
<dbReference type="PANTHER" id="PTHR30024:SF47">
    <property type="entry name" value="TAURINE-BINDING PERIPLASMIC PROTEIN"/>
    <property type="match status" value="1"/>
</dbReference>
<keyword evidence="5" id="KW-1185">Reference proteome</keyword>
<protein>
    <submittedName>
        <fullName evidence="4">ABC transporter substrate-binding protein</fullName>
    </submittedName>
</protein>
<dbReference type="OrthoDB" id="7307648at2"/>
<keyword evidence="3" id="KW-0732">Signal</keyword>
<evidence type="ECO:0000313" key="5">
    <source>
        <dbReference type="Proteomes" id="UP000292781"/>
    </source>
</evidence>
<proteinExistence type="inferred from homology"/>
<gene>
    <name evidence="4" type="ORF">EYW49_02905</name>
</gene>
<dbReference type="GO" id="GO:0042597">
    <property type="term" value="C:periplasmic space"/>
    <property type="evidence" value="ECO:0007669"/>
    <property type="project" value="UniProtKB-SubCell"/>
</dbReference>
<evidence type="ECO:0000313" key="4">
    <source>
        <dbReference type="EMBL" id="TBW40696.1"/>
    </source>
</evidence>
<dbReference type="Proteomes" id="UP000292781">
    <property type="component" value="Unassembled WGS sequence"/>
</dbReference>
<reference evidence="4 5" key="1">
    <citation type="submission" date="2019-02" db="EMBL/GenBank/DDBJ databases">
        <title>Siculibacillus lacustris gen. nov., sp. nov., a new rosette-forming bacterium isolated from a freshwater crater lake (Lake St. Ana, Romania).</title>
        <authorList>
            <person name="Felfoldi T."/>
            <person name="Marton Z."/>
            <person name="Szabo A."/>
            <person name="Mentes A."/>
            <person name="Boka K."/>
            <person name="Marialigeti K."/>
            <person name="Mathe I."/>
            <person name="Koncz M."/>
            <person name="Schumann P."/>
            <person name="Toth E."/>
        </authorList>
    </citation>
    <scope>NUCLEOTIDE SEQUENCE [LARGE SCALE GENOMIC DNA]</scope>
    <source>
        <strain evidence="4 5">SA-279</strain>
    </source>
</reference>
<evidence type="ECO:0000256" key="2">
    <source>
        <dbReference type="ARBA" id="ARBA00010742"/>
    </source>
</evidence>